<dbReference type="EMBL" id="BARS01020820">
    <property type="protein sequence ID" value="GAG11701.1"/>
    <property type="molecule type" value="Genomic_DNA"/>
</dbReference>
<accession>X0WG64</accession>
<reference evidence="1" key="1">
    <citation type="journal article" date="2014" name="Front. Microbiol.">
        <title>High frequency of phylogenetically diverse reductive dehalogenase-homologous genes in deep subseafloor sedimentary metagenomes.</title>
        <authorList>
            <person name="Kawai M."/>
            <person name="Futagami T."/>
            <person name="Toyoda A."/>
            <person name="Takaki Y."/>
            <person name="Nishi S."/>
            <person name="Hori S."/>
            <person name="Arai W."/>
            <person name="Tsubouchi T."/>
            <person name="Morono Y."/>
            <person name="Uchiyama I."/>
            <person name="Ito T."/>
            <person name="Fujiyama A."/>
            <person name="Inagaki F."/>
            <person name="Takami H."/>
        </authorList>
    </citation>
    <scope>NUCLEOTIDE SEQUENCE</scope>
    <source>
        <strain evidence="1">Expedition CK06-06</strain>
    </source>
</reference>
<organism evidence="1">
    <name type="scientific">marine sediment metagenome</name>
    <dbReference type="NCBI Taxonomy" id="412755"/>
    <lineage>
        <taxon>unclassified sequences</taxon>
        <taxon>metagenomes</taxon>
        <taxon>ecological metagenomes</taxon>
    </lineage>
</organism>
<comment type="caution">
    <text evidence="1">The sequence shown here is derived from an EMBL/GenBank/DDBJ whole genome shotgun (WGS) entry which is preliminary data.</text>
</comment>
<sequence length="36" mass="3677">MELGVMANCFSDKSWEDTCKAAKDAGLSAIEPGSGG</sequence>
<dbReference type="AlphaFoldDB" id="X0WG64"/>
<protein>
    <recommendedName>
        <fullName evidence="2">Xylose isomerase-like TIM barrel domain-containing protein</fullName>
    </recommendedName>
</protein>
<proteinExistence type="predicted"/>
<gene>
    <name evidence="1" type="ORF">S01H1_33523</name>
</gene>
<name>X0WG64_9ZZZZ</name>
<feature type="non-terminal residue" evidence="1">
    <location>
        <position position="36"/>
    </location>
</feature>
<evidence type="ECO:0008006" key="2">
    <source>
        <dbReference type="Google" id="ProtNLM"/>
    </source>
</evidence>
<evidence type="ECO:0000313" key="1">
    <source>
        <dbReference type="EMBL" id="GAG11701.1"/>
    </source>
</evidence>